<proteinExistence type="predicted"/>
<dbReference type="AlphaFoldDB" id="A0A364Y5S0"/>
<organism evidence="1 2">
    <name type="scientific">Pseudochryseolinea flava</name>
    <dbReference type="NCBI Taxonomy" id="2059302"/>
    <lineage>
        <taxon>Bacteria</taxon>
        <taxon>Pseudomonadati</taxon>
        <taxon>Bacteroidota</taxon>
        <taxon>Cytophagia</taxon>
        <taxon>Cytophagales</taxon>
        <taxon>Fulvivirgaceae</taxon>
        <taxon>Pseudochryseolinea</taxon>
    </lineage>
</organism>
<dbReference type="RefSeq" id="WP_112746042.1">
    <property type="nucleotide sequence ID" value="NZ_QMFY01000002.1"/>
</dbReference>
<accession>A0A364Y5S0</accession>
<evidence type="ECO:0000313" key="2">
    <source>
        <dbReference type="Proteomes" id="UP000251889"/>
    </source>
</evidence>
<dbReference type="Proteomes" id="UP000251889">
    <property type="component" value="Unassembled WGS sequence"/>
</dbReference>
<dbReference type="EMBL" id="QMFY01000002">
    <property type="protein sequence ID" value="RAW02219.1"/>
    <property type="molecule type" value="Genomic_DNA"/>
</dbReference>
<reference evidence="1 2" key="1">
    <citation type="submission" date="2018-06" db="EMBL/GenBank/DDBJ databases">
        <title>Chryseolinea flavus sp. nov., a member of the phylum Bacteroidetes isolated from soil.</title>
        <authorList>
            <person name="Li Y."/>
            <person name="Wang J."/>
        </authorList>
    </citation>
    <scope>NUCLEOTIDE SEQUENCE [LARGE SCALE GENOMIC DNA]</scope>
    <source>
        <strain evidence="1 2">SDU1-6</strain>
    </source>
</reference>
<protein>
    <submittedName>
        <fullName evidence="1">Uncharacterized protein</fullName>
    </submittedName>
</protein>
<keyword evidence="2" id="KW-1185">Reference proteome</keyword>
<comment type="caution">
    <text evidence="1">The sequence shown here is derived from an EMBL/GenBank/DDBJ whole genome shotgun (WGS) entry which is preliminary data.</text>
</comment>
<gene>
    <name evidence="1" type="ORF">DQQ10_06665</name>
</gene>
<name>A0A364Y5S0_9BACT</name>
<evidence type="ECO:0000313" key="1">
    <source>
        <dbReference type="EMBL" id="RAW02219.1"/>
    </source>
</evidence>
<sequence length="603" mass="69170">MPELLLETIHEIRCPYCFVWNQKGESVCVDCHGPIVEIENLGAARALADWENFNTKQLQASLRNEPTHRIEYWNDLFKIQFELIQKIAVELSTVTLHAIQDVRDEAERHLMSIFPISKDVFQEYKSYAPASTQLPETQQLLHIFQQHPSKLLKTLAGASLIQLGQGNAYIIQQLLSWNAHYKKLHLERLLHFGHWSIQLNNVSGFSYASYTSDMLPLLNKPGAVGAWAKIFLYKANYNVQELKFDVEDLMRQNDLNIAISAALVLRKTKSIQDLLVNQIHEKTIDIAVRFCDERHITGMLLYLSRAPRKKQEGIINRCIALKPGDTKVKTQIVQWLLQTEQISFFENIFSWTSIPSLKEIITALLGSGEGIELLFQNFLPWLRENHQEVDAQNAVQQILAHQDTMLESHEQKRLTSLQTEVSEIYFNAKCLSVRNNPSEQQVRSLMADIFHAHSSRTDRQINDGLYSLTKVDSALAFSPAHILLGNSIDIGNLSLDNFHQSMNTILSNPDTLNGGANWLYSFYQTLAKVTPDTAKLIAHTRWMGEQIESGKINVGTVSQFYKCCKHHRAIVQRDESIMRHFKSQFDQTNDQETKFWLEQLVQS</sequence>